<name>A0A1H4TLP3_9BACT</name>
<gene>
    <name evidence="1" type="ORF">SAMN05443244_3796</name>
</gene>
<protein>
    <submittedName>
        <fullName evidence="1">Uncharacterized protein</fullName>
    </submittedName>
</protein>
<dbReference type="EMBL" id="FNSD01000001">
    <property type="protein sequence ID" value="SEC57416.1"/>
    <property type="molecule type" value="Genomic_DNA"/>
</dbReference>
<evidence type="ECO:0000313" key="2">
    <source>
        <dbReference type="Proteomes" id="UP000182409"/>
    </source>
</evidence>
<dbReference type="AlphaFoldDB" id="A0A1H4TLP3"/>
<sequence>MRPGLPFLVALTVFEVLNRAFMLLCRSACGKGAQVFPLARLLVGRAGVDAIFTGFEFADHEEFDWRQPTTGLL</sequence>
<reference evidence="1 2" key="1">
    <citation type="submission" date="2016-10" db="EMBL/GenBank/DDBJ databases">
        <authorList>
            <person name="de Groot N.N."/>
        </authorList>
    </citation>
    <scope>NUCLEOTIDE SEQUENCE [LARGE SCALE GENOMIC DNA]</scope>
    <source>
        <strain evidence="1 2">AB35.6</strain>
    </source>
</reference>
<evidence type="ECO:0000313" key="1">
    <source>
        <dbReference type="EMBL" id="SEC57416.1"/>
    </source>
</evidence>
<accession>A0A1H4TLP3</accession>
<dbReference type="Proteomes" id="UP000182409">
    <property type="component" value="Unassembled WGS sequence"/>
</dbReference>
<proteinExistence type="predicted"/>
<organism evidence="1 2">
    <name type="scientific">Terriglobus roseus</name>
    <dbReference type="NCBI Taxonomy" id="392734"/>
    <lineage>
        <taxon>Bacteria</taxon>
        <taxon>Pseudomonadati</taxon>
        <taxon>Acidobacteriota</taxon>
        <taxon>Terriglobia</taxon>
        <taxon>Terriglobales</taxon>
        <taxon>Acidobacteriaceae</taxon>
        <taxon>Terriglobus</taxon>
    </lineage>
</organism>